<dbReference type="Proteomes" id="UP000018201">
    <property type="component" value="Unassembled WGS sequence"/>
</dbReference>
<evidence type="ECO:0000256" key="2">
    <source>
        <dbReference type="SAM" id="MobiDB-lite"/>
    </source>
</evidence>
<keyword evidence="5" id="KW-1185">Reference proteome</keyword>
<evidence type="ECO:0000313" key="5">
    <source>
        <dbReference type="Proteomes" id="UP000018201"/>
    </source>
</evidence>
<feature type="transmembrane region" description="Helical" evidence="3">
    <location>
        <begin position="7"/>
        <end position="26"/>
    </location>
</feature>
<name>U6H307_9EIME</name>
<reference evidence="4" key="1">
    <citation type="submission" date="2013-10" db="EMBL/GenBank/DDBJ databases">
        <title>Genomic analysis of the causative agents of coccidiosis in chickens.</title>
        <authorList>
            <person name="Reid A.J."/>
            <person name="Blake D."/>
            <person name="Billington K."/>
            <person name="Browne H."/>
            <person name="Dunn M."/>
            <person name="Hung S."/>
            <person name="Kawahara F."/>
            <person name="Miranda-Saavedra D."/>
            <person name="Mourier T."/>
            <person name="Nagra H."/>
            <person name="Otto T.D."/>
            <person name="Rawlings N."/>
            <person name="Sanchez A."/>
            <person name="Sanders M."/>
            <person name="Subramaniam C."/>
            <person name="Tay Y."/>
            <person name="Dear P."/>
            <person name="Doerig C."/>
            <person name="Gruber A."/>
            <person name="Parkinson J."/>
            <person name="Shirley M."/>
            <person name="Wan K.L."/>
            <person name="Berriman M."/>
            <person name="Tomley F."/>
            <person name="Pain A."/>
        </authorList>
    </citation>
    <scope>NUCLEOTIDE SEQUENCE [LARGE SCALE GENOMIC DNA]</scope>
    <source>
        <strain evidence="4">Houghton</strain>
    </source>
</reference>
<evidence type="ECO:0000256" key="1">
    <source>
        <dbReference type="SAM" id="Coils"/>
    </source>
</evidence>
<gene>
    <name evidence="4" type="ORF">EPH_0001020</name>
</gene>
<keyword evidence="3" id="KW-0812">Transmembrane</keyword>
<evidence type="ECO:0000256" key="3">
    <source>
        <dbReference type="SAM" id="Phobius"/>
    </source>
</evidence>
<feature type="transmembrane region" description="Helical" evidence="3">
    <location>
        <begin position="593"/>
        <end position="613"/>
    </location>
</feature>
<proteinExistence type="predicted"/>
<feature type="region of interest" description="Disordered" evidence="2">
    <location>
        <begin position="248"/>
        <end position="281"/>
    </location>
</feature>
<feature type="compositionally biased region" description="Low complexity" evidence="2">
    <location>
        <begin position="258"/>
        <end position="275"/>
    </location>
</feature>
<protein>
    <recommendedName>
        <fullName evidence="6">Transmembrane protein</fullName>
    </recommendedName>
</protein>
<keyword evidence="3" id="KW-0472">Membrane</keyword>
<dbReference type="EMBL" id="HG695046">
    <property type="protein sequence ID" value="CDI86262.1"/>
    <property type="molecule type" value="Genomic_DNA"/>
</dbReference>
<dbReference type="AlphaFoldDB" id="U6H307"/>
<organism evidence="4 5">
    <name type="scientific">Eimeria praecox</name>
    <dbReference type="NCBI Taxonomy" id="51316"/>
    <lineage>
        <taxon>Eukaryota</taxon>
        <taxon>Sar</taxon>
        <taxon>Alveolata</taxon>
        <taxon>Apicomplexa</taxon>
        <taxon>Conoidasida</taxon>
        <taxon>Coccidia</taxon>
        <taxon>Eucoccidiorida</taxon>
        <taxon>Eimeriorina</taxon>
        <taxon>Eimeriidae</taxon>
        <taxon>Eimeria</taxon>
    </lineage>
</organism>
<feature type="coiled-coil region" evidence="1">
    <location>
        <begin position="442"/>
        <end position="480"/>
    </location>
</feature>
<dbReference type="VEuPathDB" id="ToxoDB:EPH_0001020"/>
<reference evidence="4" key="2">
    <citation type="submission" date="2013-10" db="EMBL/GenBank/DDBJ databases">
        <authorList>
            <person name="Aslett M."/>
        </authorList>
    </citation>
    <scope>NUCLEOTIDE SEQUENCE [LARGE SCALE GENOMIC DNA]</scope>
    <source>
        <strain evidence="4">Houghton</strain>
    </source>
</reference>
<keyword evidence="3" id="KW-1133">Transmembrane helix</keyword>
<accession>U6H307</accession>
<sequence length="622" mass="68593">MLGSRQCFVYSVFAAEIVLLLASLQAEGLREKGGIETFKYSLQQEDFPSLGKQWPPRESVNSLSVTASREKPGVPFAQRNLELVDSSSDTGVFGESLSAASAQAFSIPFAQGPQKEALKLQGTALHPELAAVLTPARYSASLQRGIIARLRSNPGVTPIIRARWHTAEQYVAAASALRDDRAPVKTQMPSQFFREKGFALVPATQESLTDEKGNPLPYPFSLPTPFQLLQSAFGNGYAVKELATDQFHSTEPSLGDPSSGRGSSALAGAESSSHSPRFEANQTREATSAFLRWIPFGLTRISSAAEVVGELPAHGQAGKVTLFEPPESEELFVKALSRALPRRWLKAPDGRRLVIVLNDQITECRSLLHLAVNSLGGGTPVFVENSEGLDPRKLLMRLSDERIDGKRIAFLLFALGESEILPMNAAFLDRAVLRVPKADDIKSFLKRKEEEAAEELVFEKEELEEMRQHMERRKEHLLELDGGEKAAKMDEASITLQQKDSESSGQLGDYIQKSVKQAPVLVLNPFNEYLLRFNYTEVSDLTNYAEALATELRNEPLEISIGGESHRVAVMILSEPPETETELGSAWVRLNRLIHVAIAISVIVGLLCCLCMWRLMLLLKQR</sequence>
<evidence type="ECO:0008006" key="6">
    <source>
        <dbReference type="Google" id="ProtNLM"/>
    </source>
</evidence>
<keyword evidence="1" id="KW-0175">Coiled coil</keyword>
<evidence type="ECO:0000313" key="4">
    <source>
        <dbReference type="EMBL" id="CDI86262.1"/>
    </source>
</evidence>
<dbReference type="OrthoDB" id="346131at2759"/>